<name>A0A2S4L822_9HYPO</name>
<protein>
    <submittedName>
        <fullName evidence="3">Uncharacterized protein</fullName>
    </submittedName>
</protein>
<feature type="transmembrane region" description="Helical" evidence="2">
    <location>
        <begin position="12"/>
        <end position="32"/>
    </location>
</feature>
<evidence type="ECO:0000256" key="2">
    <source>
        <dbReference type="SAM" id="Phobius"/>
    </source>
</evidence>
<dbReference type="EMBL" id="PKSG01000126">
    <property type="protein sequence ID" value="POR38594.1"/>
    <property type="molecule type" value="Genomic_DNA"/>
</dbReference>
<dbReference type="Proteomes" id="UP000237481">
    <property type="component" value="Unassembled WGS sequence"/>
</dbReference>
<keyword evidence="2" id="KW-1133">Transmembrane helix</keyword>
<feature type="region of interest" description="Disordered" evidence="1">
    <location>
        <begin position="42"/>
        <end position="70"/>
    </location>
</feature>
<gene>
    <name evidence="3" type="ORF">TPAR_01211</name>
</gene>
<keyword evidence="2" id="KW-0472">Membrane</keyword>
<sequence>MASTIQASLGRSTTVALIVLPVAIPVAYLVYLNRAIRKSTTSIAGRRQPPSLSPPASHQPRDPASLPADVKSDSSQWVVAYERVISNPIPTSSLAYAVAEPSTLPHSSPDGPSTTQPSTLLREYIRATHVAFSWTPQAVLIRAMIKEADIRRSFDGAWIDSLAFSPGELVNGVYRVSHHQKARSTVSERVEFTMEVPASYKGPSVRGLIVAGIEPATAADSQRSDETDKAEHVVFVNETWMWRQAEKKPTLLETPFGKWFHTQLAGWLIMKGLRAVVGAGKQKTQ</sequence>
<dbReference type="OrthoDB" id="5599753at2759"/>
<proteinExistence type="predicted"/>
<reference evidence="3 4" key="1">
    <citation type="submission" date="2018-01" db="EMBL/GenBank/DDBJ databases">
        <title>Harnessing the power of phylogenomics to disentangle the directionality and signatures of interkingdom host jumping in the parasitic fungal genus Tolypocladium.</title>
        <authorList>
            <person name="Quandt C.A."/>
            <person name="Patterson W."/>
            <person name="Spatafora J.W."/>
        </authorList>
    </citation>
    <scope>NUCLEOTIDE SEQUENCE [LARGE SCALE GENOMIC DNA]</scope>
    <source>
        <strain evidence="3 4">NRBC 100945</strain>
    </source>
</reference>
<evidence type="ECO:0000313" key="4">
    <source>
        <dbReference type="Proteomes" id="UP000237481"/>
    </source>
</evidence>
<comment type="caution">
    <text evidence="3">The sequence shown here is derived from an EMBL/GenBank/DDBJ whole genome shotgun (WGS) entry which is preliminary data.</text>
</comment>
<organism evidence="3 4">
    <name type="scientific">Tolypocladium paradoxum</name>
    <dbReference type="NCBI Taxonomy" id="94208"/>
    <lineage>
        <taxon>Eukaryota</taxon>
        <taxon>Fungi</taxon>
        <taxon>Dikarya</taxon>
        <taxon>Ascomycota</taxon>
        <taxon>Pezizomycotina</taxon>
        <taxon>Sordariomycetes</taxon>
        <taxon>Hypocreomycetidae</taxon>
        <taxon>Hypocreales</taxon>
        <taxon>Ophiocordycipitaceae</taxon>
        <taxon>Tolypocladium</taxon>
    </lineage>
</organism>
<dbReference type="AlphaFoldDB" id="A0A2S4L822"/>
<evidence type="ECO:0000256" key="1">
    <source>
        <dbReference type="SAM" id="MobiDB-lite"/>
    </source>
</evidence>
<accession>A0A2S4L822</accession>
<evidence type="ECO:0000313" key="3">
    <source>
        <dbReference type="EMBL" id="POR38594.1"/>
    </source>
</evidence>
<keyword evidence="2" id="KW-0812">Transmembrane</keyword>
<keyword evidence="4" id="KW-1185">Reference proteome</keyword>